<accession>A0ABY1LRA1</accession>
<keyword evidence="4" id="KW-1185">Reference proteome</keyword>
<dbReference type="PANTHER" id="PTHR21180">
    <property type="entry name" value="ENDONUCLEASE/EXONUCLEASE/PHOSPHATASE FAMILY DOMAIN-CONTAINING PROTEIN 1"/>
    <property type="match status" value="1"/>
</dbReference>
<feature type="compositionally biased region" description="Low complexity" evidence="1">
    <location>
        <begin position="76"/>
        <end position="85"/>
    </location>
</feature>
<evidence type="ECO:0000313" key="3">
    <source>
        <dbReference type="EMBL" id="SME89972.1"/>
    </source>
</evidence>
<feature type="region of interest" description="Disordered" evidence="1">
    <location>
        <begin position="114"/>
        <end position="133"/>
    </location>
</feature>
<dbReference type="SMART" id="SM00278">
    <property type="entry name" value="HhH1"/>
    <property type="match status" value="2"/>
</dbReference>
<name>A0ABY1LRA1_9BACL</name>
<dbReference type="InterPro" id="IPR010994">
    <property type="entry name" value="RuvA_2-like"/>
</dbReference>
<evidence type="ECO:0000313" key="4">
    <source>
        <dbReference type="Proteomes" id="UP000192939"/>
    </source>
</evidence>
<dbReference type="InterPro" id="IPR003583">
    <property type="entry name" value="Hlx-hairpin-Hlx_DNA-bd_motif"/>
</dbReference>
<reference evidence="3 4" key="1">
    <citation type="submission" date="2017-04" db="EMBL/GenBank/DDBJ databases">
        <authorList>
            <person name="Varghese N."/>
            <person name="Submissions S."/>
        </authorList>
    </citation>
    <scope>NUCLEOTIDE SEQUENCE [LARGE SCALE GENOMIC DNA]</scope>
    <source>
        <strain evidence="3 4">J12</strain>
    </source>
</reference>
<evidence type="ECO:0000256" key="1">
    <source>
        <dbReference type="SAM" id="MobiDB-lite"/>
    </source>
</evidence>
<dbReference type="Pfam" id="PF12836">
    <property type="entry name" value="HHH_3"/>
    <property type="match status" value="1"/>
</dbReference>
<dbReference type="SUPFAM" id="SSF47781">
    <property type="entry name" value="RuvA domain 2-like"/>
    <property type="match status" value="1"/>
</dbReference>
<dbReference type="NCBIfam" id="TIGR00426">
    <property type="entry name" value="competence protein ComEA helix-hairpin-helix repeat region"/>
    <property type="match status" value="1"/>
</dbReference>
<gene>
    <name evidence="3" type="ORF">SAMN02744124_00009</name>
</gene>
<dbReference type="PANTHER" id="PTHR21180:SF32">
    <property type="entry name" value="ENDONUCLEASE_EXONUCLEASE_PHOSPHATASE FAMILY DOMAIN-CONTAINING PROTEIN 1"/>
    <property type="match status" value="1"/>
</dbReference>
<dbReference type="InterPro" id="IPR004509">
    <property type="entry name" value="Competence_ComEA_HhH"/>
</dbReference>
<dbReference type="InterPro" id="IPR051675">
    <property type="entry name" value="Endo/Exo/Phosphatase_dom_1"/>
</dbReference>
<evidence type="ECO:0000259" key="2">
    <source>
        <dbReference type="SMART" id="SM00278"/>
    </source>
</evidence>
<dbReference type="Proteomes" id="UP000192939">
    <property type="component" value="Unassembled WGS sequence"/>
</dbReference>
<feature type="region of interest" description="Disordered" evidence="1">
    <location>
        <begin position="57"/>
        <end position="93"/>
    </location>
</feature>
<proteinExistence type="predicted"/>
<dbReference type="Gene3D" id="1.10.150.280">
    <property type="entry name" value="AF1531-like domain"/>
    <property type="match status" value="1"/>
</dbReference>
<feature type="domain" description="Helix-hairpin-helix DNA-binding motif class 1" evidence="2">
    <location>
        <begin position="142"/>
        <end position="161"/>
    </location>
</feature>
<comment type="caution">
    <text evidence="3">The sequence shown here is derived from an EMBL/GenBank/DDBJ whole genome shotgun (WGS) entry which is preliminary data.</text>
</comment>
<sequence length="194" mass="19517">MRRELVLTAIVSAVIGAGLMLLATGGRSPAGIEGWTPINAEVKAALAAEGAAVDRSELKAANPSETGSAVDKTGDEATGTTAAGKTDLKGNSGEMATHVNAAGQNAGSTTGAEAVSGVAASKEEAGNSTDTGKISINRAGLAELQEIPGIGEKKAKAILDYRNAHGPFTSIEALTEVKGIGDKMLEKMKPYIGL</sequence>
<protein>
    <submittedName>
        <fullName evidence="3">Competence protein ComEA</fullName>
    </submittedName>
</protein>
<dbReference type="EMBL" id="FXAE01000001">
    <property type="protein sequence ID" value="SME89972.1"/>
    <property type="molecule type" value="Genomic_DNA"/>
</dbReference>
<feature type="domain" description="Helix-hairpin-helix DNA-binding motif class 1" evidence="2">
    <location>
        <begin position="172"/>
        <end position="191"/>
    </location>
</feature>
<organism evidence="3 4">
    <name type="scientific">Paenibacillus barengoltzii J12</name>
    <dbReference type="NCBI Taxonomy" id="935846"/>
    <lineage>
        <taxon>Bacteria</taxon>
        <taxon>Bacillati</taxon>
        <taxon>Bacillota</taxon>
        <taxon>Bacilli</taxon>
        <taxon>Bacillales</taxon>
        <taxon>Paenibacillaceae</taxon>
        <taxon>Paenibacillus</taxon>
    </lineage>
</organism>